<dbReference type="GO" id="GO:0016020">
    <property type="term" value="C:membrane"/>
    <property type="evidence" value="ECO:0007669"/>
    <property type="project" value="InterPro"/>
</dbReference>
<keyword evidence="1" id="KW-0560">Oxidoreductase</keyword>
<accession>A0AAD9QV99</accession>
<dbReference type="Gene3D" id="3.30.465.10">
    <property type="match status" value="1"/>
</dbReference>
<reference evidence="3" key="1">
    <citation type="journal article" date="2023" name="G3 (Bethesda)">
        <title>Whole genome assembly and annotation of the endangered Caribbean coral Acropora cervicornis.</title>
        <authorList>
            <person name="Selwyn J.D."/>
            <person name="Vollmer S.V."/>
        </authorList>
    </citation>
    <scope>NUCLEOTIDE SEQUENCE</scope>
    <source>
        <strain evidence="3">K2</strain>
    </source>
</reference>
<dbReference type="Pfam" id="PF04030">
    <property type="entry name" value="ALO"/>
    <property type="match status" value="1"/>
</dbReference>
<keyword evidence="4" id="KW-1185">Reference proteome</keyword>
<dbReference type="InterPro" id="IPR016169">
    <property type="entry name" value="FAD-bd_PCMH_sub2"/>
</dbReference>
<dbReference type="InterPro" id="IPR007173">
    <property type="entry name" value="ALO_C"/>
</dbReference>
<dbReference type="AlphaFoldDB" id="A0AAD9QV99"/>
<dbReference type="PROSITE" id="PS51387">
    <property type="entry name" value="FAD_PCMH"/>
    <property type="match status" value="1"/>
</dbReference>
<reference evidence="3" key="2">
    <citation type="journal article" date="2023" name="Science">
        <title>Genomic signatures of disease resistance in endangered staghorn corals.</title>
        <authorList>
            <person name="Vollmer S.V."/>
            <person name="Selwyn J.D."/>
            <person name="Despard B.A."/>
            <person name="Roesel C.L."/>
        </authorList>
    </citation>
    <scope>NUCLEOTIDE SEQUENCE</scope>
    <source>
        <strain evidence="3">K2</strain>
    </source>
</reference>
<organism evidence="3 4">
    <name type="scientific">Acropora cervicornis</name>
    <name type="common">Staghorn coral</name>
    <dbReference type="NCBI Taxonomy" id="6130"/>
    <lineage>
        <taxon>Eukaryota</taxon>
        <taxon>Metazoa</taxon>
        <taxon>Cnidaria</taxon>
        <taxon>Anthozoa</taxon>
        <taxon>Hexacorallia</taxon>
        <taxon>Scleractinia</taxon>
        <taxon>Astrocoeniina</taxon>
        <taxon>Acroporidae</taxon>
        <taxon>Acropora</taxon>
    </lineage>
</organism>
<dbReference type="EMBL" id="JARQWQ010000013">
    <property type="protein sequence ID" value="KAK2568035.1"/>
    <property type="molecule type" value="Genomic_DNA"/>
</dbReference>
<gene>
    <name evidence="3" type="ORF">P5673_007945</name>
</gene>
<evidence type="ECO:0000259" key="2">
    <source>
        <dbReference type="PROSITE" id="PS51387"/>
    </source>
</evidence>
<protein>
    <submittedName>
        <fullName evidence="3">D-arabinono-1</fullName>
    </submittedName>
</protein>
<dbReference type="Gene3D" id="3.30.70.2520">
    <property type="match status" value="1"/>
</dbReference>
<feature type="domain" description="FAD-binding PCMH-type" evidence="2">
    <location>
        <begin position="9"/>
        <end position="202"/>
    </location>
</feature>
<dbReference type="PANTHER" id="PTHR43762:SF1">
    <property type="entry name" value="D-ARABINONO-1,4-LACTONE OXIDASE"/>
    <property type="match status" value="1"/>
</dbReference>
<evidence type="ECO:0000256" key="1">
    <source>
        <dbReference type="ARBA" id="ARBA00023002"/>
    </source>
</evidence>
<dbReference type="InterPro" id="IPR016166">
    <property type="entry name" value="FAD-bd_PCMH"/>
</dbReference>
<dbReference type="SUPFAM" id="SSF56176">
    <property type="entry name" value="FAD-binding/transporter-associated domain-like"/>
    <property type="match status" value="1"/>
</dbReference>
<dbReference type="PANTHER" id="PTHR43762">
    <property type="entry name" value="L-GULONOLACTONE OXIDASE"/>
    <property type="match status" value="1"/>
</dbReference>
<name>A0AAD9QV99_ACRCE</name>
<sequence>MEMKVDSDFACCPDTPTLTPVMTVDEVIQAVLKAKKEKKTLRVAGAQHSSRAAIFPEDGVTLQLMGDLRKVEIQRTQWESEGIHFKKWLYCRIGAGCYLGKDPMDPTSTLENSACYQVAFHGFGFPALGGIIYQSVGGFISTGSAGGSLKHSFSDVIREIEFVDGNGKLQVAKPGTDLWAAVGVSMGLFGVITHVSFRLPKMDLVEGSEKQFTFADSMLGPDKDGKSKLKESLENHEYLRVNWFPQEKVRRVQQWVGETTSNGEIIPYKSTVSTILAAGMAAIALAICNCLLQKKHLTETDCRIIGTFLKPFVDLEEVKLFRDKWFKALPMDNEIHTDTILKIDFTEIWIPIDQCQTVMDKLQDLFNNQKACGNLPTEIYGAKESPFWLSMSYNQKMVRVDPYWWHYNKGDKRQFFSYFWDVLLDIPGTRLHWGKYLPHPNQVCGKSTFNLAYLKGVYPKMAHWLKMREKMDPDQVFVTKYWRDIFFP</sequence>
<proteinExistence type="predicted"/>
<comment type="caution">
    <text evidence="3">The sequence shown here is derived from an EMBL/GenBank/DDBJ whole genome shotgun (WGS) entry which is preliminary data.</text>
</comment>
<evidence type="ECO:0000313" key="4">
    <source>
        <dbReference type="Proteomes" id="UP001249851"/>
    </source>
</evidence>
<dbReference type="GO" id="GO:0003885">
    <property type="term" value="F:D-arabinono-1,4-lactone oxidase activity"/>
    <property type="evidence" value="ECO:0007669"/>
    <property type="project" value="InterPro"/>
</dbReference>
<dbReference type="InterPro" id="IPR036318">
    <property type="entry name" value="FAD-bd_PCMH-like_sf"/>
</dbReference>
<dbReference type="GO" id="GO:0071949">
    <property type="term" value="F:FAD binding"/>
    <property type="evidence" value="ECO:0007669"/>
    <property type="project" value="InterPro"/>
</dbReference>
<dbReference type="Proteomes" id="UP001249851">
    <property type="component" value="Unassembled WGS sequence"/>
</dbReference>
<evidence type="ECO:0000313" key="3">
    <source>
        <dbReference type="EMBL" id="KAK2568035.1"/>
    </source>
</evidence>
<dbReference type="InterPro" id="IPR010031">
    <property type="entry name" value="FAD_lactone_oxidase-like"/>
</dbReference>